<gene>
    <name evidence="1" type="ordered locus">TERMP_00089</name>
</gene>
<accession>F0LHA5</accession>
<proteinExistence type="predicted"/>
<dbReference type="KEGG" id="tba:TERMP_00089"/>
<reference evidence="1 2" key="1">
    <citation type="journal article" date="2011" name="J. Bacteriol.">
        <title>Complete genome sequence of the hyperthermophilic, piezophilic, heterotrophic, and carboxydotrophic archaeon Thermococcus barophilus MP.</title>
        <authorList>
            <person name="Vannier P."/>
            <person name="Marteinsson V.T."/>
            <person name="Fridjonsson O.H."/>
            <person name="Oger P."/>
            <person name="Jebbar M."/>
        </authorList>
    </citation>
    <scope>NUCLEOTIDE SEQUENCE [LARGE SCALE GENOMIC DNA]</scope>
    <source>
        <strain evidence="2">DSM 11836 / MP</strain>
    </source>
</reference>
<evidence type="ECO:0000313" key="2">
    <source>
        <dbReference type="Proteomes" id="UP000007478"/>
    </source>
</evidence>
<keyword evidence="2" id="KW-1185">Reference proteome</keyword>
<organism evidence="1 2">
    <name type="scientific">Thermococcus barophilus (strain DSM 11836 / MP)</name>
    <dbReference type="NCBI Taxonomy" id="391623"/>
    <lineage>
        <taxon>Archaea</taxon>
        <taxon>Methanobacteriati</taxon>
        <taxon>Methanobacteriota</taxon>
        <taxon>Thermococci</taxon>
        <taxon>Thermococcales</taxon>
        <taxon>Thermococcaceae</taxon>
        <taxon>Thermococcus</taxon>
    </lineage>
</organism>
<evidence type="ECO:0000313" key="1">
    <source>
        <dbReference type="EMBL" id="ADT83067.1"/>
    </source>
</evidence>
<sequence length="46" mass="5327">MKKLRFPNKYKIEGKEKVLSLELKNMRGKGSIAPPIAKKKGRVWET</sequence>
<dbReference type="EMBL" id="CP002372">
    <property type="protein sequence ID" value="ADT83067.1"/>
    <property type="molecule type" value="Genomic_DNA"/>
</dbReference>
<dbReference type="AlphaFoldDB" id="F0LHA5"/>
<name>F0LHA5_THEBM</name>
<dbReference type="Proteomes" id="UP000007478">
    <property type="component" value="Chromosome"/>
</dbReference>
<dbReference type="HOGENOM" id="CLU_3178771_0_0_2"/>
<dbReference type="PATRIC" id="fig|391623.17.peg.89"/>
<protein>
    <submittedName>
        <fullName evidence="1">Uncharacterized protein</fullName>
    </submittedName>
</protein>